<evidence type="ECO:0000256" key="2">
    <source>
        <dbReference type="ARBA" id="ARBA00022737"/>
    </source>
</evidence>
<dbReference type="GO" id="GO:0016567">
    <property type="term" value="P:protein ubiquitination"/>
    <property type="evidence" value="ECO:0007669"/>
    <property type="project" value="TreeGrafter"/>
</dbReference>
<feature type="domain" description="Cdc23" evidence="9">
    <location>
        <begin position="7"/>
        <end position="307"/>
    </location>
</feature>
<name>A0A4R0S181_9APHY</name>
<dbReference type="PANTHER" id="PTHR12558:SF10">
    <property type="entry name" value="CELL DIVISION CYCLE PROTEIN 23 HOMOLOG"/>
    <property type="match status" value="1"/>
</dbReference>
<evidence type="ECO:0000313" key="10">
    <source>
        <dbReference type="EMBL" id="TCD69804.1"/>
    </source>
</evidence>
<dbReference type="STRING" id="92696.A0A4R0S181"/>
<evidence type="ECO:0000256" key="6">
    <source>
        <dbReference type="ARBA" id="ARBA00023306"/>
    </source>
</evidence>
<dbReference type="Gene3D" id="1.25.40.10">
    <property type="entry name" value="Tetratricopeptide repeat domain"/>
    <property type="match status" value="2"/>
</dbReference>
<feature type="region of interest" description="Disordered" evidence="8">
    <location>
        <begin position="46"/>
        <end position="98"/>
    </location>
</feature>
<dbReference type="PROSITE" id="PS50005">
    <property type="entry name" value="TPR"/>
    <property type="match status" value="3"/>
</dbReference>
<dbReference type="SUPFAM" id="SSF48452">
    <property type="entry name" value="TPR-like"/>
    <property type="match status" value="1"/>
</dbReference>
<feature type="repeat" description="TPR" evidence="7">
    <location>
        <begin position="396"/>
        <end position="429"/>
    </location>
</feature>
<protein>
    <submittedName>
        <fullName evidence="10">Anaphase-promoting complex subunit 23</fullName>
    </submittedName>
</protein>
<evidence type="ECO:0000256" key="5">
    <source>
        <dbReference type="ARBA" id="ARBA00022803"/>
    </source>
</evidence>
<reference evidence="10 11" key="1">
    <citation type="submission" date="2018-11" db="EMBL/GenBank/DDBJ databases">
        <title>Genome assembly of Steccherinum ochraceum LE-BIN_3174, the white-rot fungus of the Steccherinaceae family (The Residual Polyporoid clade, Polyporales, Basidiomycota).</title>
        <authorList>
            <person name="Fedorova T.V."/>
            <person name="Glazunova O.A."/>
            <person name="Landesman E.O."/>
            <person name="Moiseenko K.V."/>
            <person name="Psurtseva N.V."/>
            <person name="Savinova O.S."/>
            <person name="Shakhova N.V."/>
            <person name="Tyazhelova T.V."/>
            <person name="Vasina D.V."/>
        </authorList>
    </citation>
    <scope>NUCLEOTIDE SEQUENCE [LARGE SCALE GENOMIC DNA]</scope>
    <source>
        <strain evidence="10 11">LE-BIN_3174</strain>
    </source>
</reference>
<evidence type="ECO:0000259" key="9">
    <source>
        <dbReference type="Pfam" id="PF04049"/>
    </source>
</evidence>
<dbReference type="GO" id="GO:0031145">
    <property type="term" value="P:anaphase-promoting complex-dependent catabolic process"/>
    <property type="evidence" value="ECO:0007669"/>
    <property type="project" value="TreeGrafter"/>
</dbReference>
<keyword evidence="4" id="KW-0833">Ubl conjugation pathway</keyword>
<dbReference type="Pfam" id="PF04049">
    <property type="entry name" value="ANAPC8"/>
    <property type="match status" value="1"/>
</dbReference>
<dbReference type="AlphaFoldDB" id="A0A4R0S181"/>
<feature type="compositionally biased region" description="Polar residues" evidence="8">
    <location>
        <begin position="78"/>
        <end position="89"/>
    </location>
</feature>
<keyword evidence="3" id="KW-0498">Mitosis</keyword>
<keyword evidence="6" id="KW-0131">Cell cycle</keyword>
<dbReference type="GO" id="GO:0045842">
    <property type="term" value="P:positive regulation of mitotic metaphase/anaphase transition"/>
    <property type="evidence" value="ECO:0007669"/>
    <property type="project" value="TreeGrafter"/>
</dbReference>
<dbReference type="Pfam" id="PF13181">
    <property type="entry name" value="TPR_8"/>
    <property type="match status" value="2"/>
</dbReference>
<keyword evidence="5 7" id="KW-0802">TPR repeat</keyword>
<keyword evidence="1" id="KW-0132">Cell division</keyword>
<evidence type="ECO:0000256" key="3">
    <source>
        <dbReference type="ARBA" id="ARBA00022776"/>
    </source>
</evidence>
<dbReference type="GO" id="GO:0051301">
    <property type="term" value="P:cell division"/>
    <property type="evidence" value="ECO:0007669"/>
    <property type="project" value="UniProtKB-KW"/>
</dbReference>
<dbReference type="PANTHER" id="PTHR12558">
    <property type="entry name" value="CELL DIVISION CYCLE 16,23,27"/>
    <property type="match status" value="1"/>
</dbReference>
<feature type="repeat" description="TPR" evidence="7">
    <location>
        <begin position="362"/>
        <end position="395"/>
    </location>
</feature>
<accession>A0A4R0S181</accession>
<dbReference type="GO" id="GO:0005680">
    <property type="term" value="C:anaphase-promoting complex"/>
    <property type="evidence" value="ECO:0007669"/>
    <property type="project" value="InterPro"/>
</dbReference>
<proteinExistence type="predicted"/>
<organism evidence="10 11">
    <name type="scientific">Steccherinum ochraceum</name>
    <dbReference type="NCBI Taxonomy" id="92696"/>
    <lineage>
        <taxon>Eukaryota</taxon>
        <taxon>Fungi</taxon>
        <taxon>Dikarya</taxon>
        <taxon>Basidiomycota</taxon>
        <taxon>Agaricomycotina</taxon>
        <taxon>Agaricomycetes</taxon>
        <taxon>Polyporales</taxon>
        <taxon>Steccherinaceae</taxon>
        <taxon>Steccherinum</taxon>
    </lineage>
</organism>
<dbReference type="InterPro" id="IPR019734">
    <property type="entry name" value="TPR_rpt"/>
</dbReference>
<dbReference type="SUPFAM" id="SSF48439">
    <property type="entry name" value="Protein prenylyltransferase"/>
    <property type="match status" value="1"/>
</dbReference>
<dbReference type="Proteomes" id="UP000292702">
    <property type="component" value="Unassembled WGS sequence"/>
</dbReference>
<sequence>MEEDVPAALRNAVRDCSDRGLSVAAKWASELLLSISPSKLKSQVGGLPSAGFHTSTPARPHSPRSSMAFATRTPAHETAQSSNQIQTVSHPHAPRMQPPPLEVRTREMQLEIQEADHIVTGQAMMNAKEYTRAVHWLRDCQSAKAVYLRVYCEFLASEKKAMRDWYRMNNTRHQPQVPVNPALFDLLQAVHNSTDPWHLFLKALFLLRLSRREEAIESALLSIAAYPWNWSAWTLLGECLGDGEEVTTLSSSTDPFATDTSISTYVPDQNIQQFEQPNGTDAELSMCDKLLGEEYFPRSLWLMAQRAFRFGNAEAQFKKLRAIDPYRIDDIDVYSNILYVSENRLELSKLAHEFLPLEKDRPEICCLVGNHYSLRGEHEKAIKYFRRATQLDRTYLSAWTLMGHEYVEMKNSHAAIEAYRKAVDVNRKDFRAWYGLGQAYELLGMHQYAVYYYQHATALRPYDVRIWQAQGMCYEEMGRLREAIECMKRALLGADPREITIHIRLARLHADLEEFMESAAYHQRVIDVCTEDSELAYLSLSYSSISLVGLGPFTSHGYTSVADHILALLAIELYLVLLIQLPSNLTTMSFILSCCARYNKPPSDYAYSSLCVARYHLLQGGGDFLHARDLMEVIAGSQCAEVGQATELLKRIKMVIMTQRANPTVVGAEERK</sequence>
<dbReference type="Pfam" id="PF13432">
    <property type="entry name" value="TPR_16"/>
    <property type="match status" value="1"/>
</dbReference>
<dbReference type="InterPro" id="IPR007192">
    <property type="entry name" value="APC8"/>
</dbReference>
<dbReference type="InterPro" id="IPR011990">
    <property type="entry name" value="TPR-like_helical_dom_sf"/>
</dbReference>
<dbReference type="OrthoDB" id="10262026at2759"/>
<keyword evidence="11" id="KW-1185">Reference proteome</keyword>
<keyword evidence="2" id="KW-0677">Repeat</keyword>
<evidence type="ECO:0000313" key="11">
    <source>
        <dbReference type="Proteomes" id="UP000292702"/>
    </source>
</evidence>
<evidence type="ECO:0000256" key="8">
    <source>
        <dbReference type="SAM" id="MobiDB-lite"/>
    </source>
</evidence>
<dbReference type="EMBL" id="RWJN01000033">
    <property type="protein sequence ID" value="TCD69804.1"/>
    <property type="molecule type" value="Genomic_DNA"/>
</dbReference>
<comment type="caution">
    <text evidence="10">The sequence shown here is derived from an EMBL/GenBank/DDBJ whole genome shotgun (WGS) entry which is preliminary data.</text>
</comment>
<evidence type="ECO:0000256" key="7">
    <source>
        <dbReference type="PROSITE-ProRule" id="PRU00339"/>
    </source>
</evidence>
<evidence type="ECO:0000256" key="1">
    <source>
        <dbReference type="ARBA" id="ARBA00022618"/>
    </source>
</evidence>
<evidence type="ECO:0000256" key="4">
    <source>
        <dbReference type="ARBA" id="ARBA00022786"/>
    </source>
</evidence>
<gene>
    <name evidence="10" type="primary">CDC23</name>
    <name evidence="10" type="ORF">EIP91_006117</name>
</gene>
<dbReference type="SMART" id="SM00028">
    <property type="entry name" value="TPR"/>
    <property type="match status" value="6"/>
</dbReference>
<feature type="repeat" description="TPR" evidence="7">
    <location>
        <begin position="430"/>
        <end position="463"/>
    </location>
</feature>